<dbReference type="NCBIfam" id="TIGR03843">
    <property type="entry name" value="SCO1664 family protein"/>
    <property type="match status" value="1"/>
</dbReference>
<comment type="caution">
    <text evidence="1">The sequence shown here is derived from an EMBL/GenBank/DDBJ whole genome shotgun (WGS) entry which is preliminary data.</text>
</comment>
<protein>
    <submittedName>
        <fullName evidence="1">SCO1664 family protein</fullName>
    </submittedName>
</protein>
<organism evidence="1 2">
    <name type="scientific">Frankia umida</name>
    <dbReference type="NCBI Taxonomy" id="573489"/>
    <lineage>
        <taxon>Bacteria</taxon>
        <taxon>Bacillati</taxon>
        <taxon>Actinomycetota</taxon>
        <taxon>Actinomycetes</taxon>
        <taxon>Frankiales</taxon>
        <taxon>Frankiaceae</taxon>
        <taxon>Frankia</taxon>
    </lineage>
</organism>
<dbReference type="RefSeq" id="WP_248825797.1">
    <property type="nucleotide sequence ID" value="NZ_JALKFT010000018.1"/>
</dbReference>
<keyword evidence="2" id="KW-1185">Reference proteome</keyword>
<dbReference type="Proteomes" id="UP001201873">
    <property type="component" value="Unassembled WGS sequence"/>
</dbReference>
<dbReference type="EMBL" id="JALKFT010000018">
    <property type="protein sequence ID" value="MCK9877582.1"/>
    <property type="molecule type" value="Genomic_DNA"/>
</dbReference>
<evidence type="ECO:0000313" key="1">
    <source>
        <dbReference type="EMBL" id="MCK9877582.1"/>
    </source>
</evidence>
<evidence type="ECO:0000313" key="2">
    <source>
        <dbReference type="Proteomes" id="UP001201873"/>
    </source>
</evidence>
<sequence>MGDTAVGPTDLGPGRRQPLDPLDCGGLELDGALDLLAAGELTVTGRMTDASNATLYCEIAAGESSGRCVYKPIRGERALWDFPDGTLAARELAAYEVSAALGLGIVPPTIMRDGPFGPGMVQLWIDTDVTVDLVALTRSDDPQLRRIALFDAVINNADRKGGHLLPAPSGRVHGIDHGVTFHAEGKLRTLLWTWRGRRLSAEETALLRGLAEQLTGDLGRRLEPLLTVTELTALDARLDDLLDTGRFPLPSGDWPPIPWPPF</sequence>
<accession>A0ABT0K1F1</accession>
<proteinExistence type="predicted"/>
<reference evidence="1 2" key="1">
    <citation type="submission" date="2022-04" db="EMBL/GenBank/DDBJ databases">
        <title>Genome diversity in the genus Frankia.</title>
        <authorList>
            <person name="Carlos-Shanley C."/>
            <person name="Hahn D."/>
        </authorList>
    </citation>
    <scope>NUCLEOTIDE SEQUENCE [LARGE SCALE GENOMIC DNA]</scope>
    <source>
        <strain evidence="1 2">Ag45/Mut15</strain>
    </source>
</reference>
<name>A0ABT0K1F1_9ACTN</name>
<dbReference type="InterPro" id="IPR022292">
    <property type="entry name" value="CHP03843"/>
</dbReference>
<gene>
    <name evidence="1" type="ORF">MXD59_17685</name>
</gene>